<gene>
    <name evidence="4" type="ORF">OC846_003737</name>
</gene>
<keyword evidence="1" id="KW-0521">NADP</keyword>
<sequence length="298" mass="32037">MSGLKTFAILGSGEVGTPIINEFLDAELPVTILTRDTSKPALQGFAAKGATLKAVDYSSVDSIASALTGIDALISALGNQHAPELPKDIVTAAKKANVKVVVPSEYGLDYVNPKIAPFPPLIQEKLEVHKYAESIGQPWAAFTNASFGQWLLHPAFGYDIPKRTAVRYLSGDQKISATNTEDIARFVRLTLTSQPVPQPGSGKVYRVEAYVTSPNEILAELEKQVGEKFTVTAGDYEAAKAKQTEASFDGFVAWLQAAQSDGRTKLDSNDNELVGFKPRYTLADDIKSGIQKFGGGQQ</sequence>
<reference evidence="4" key="1">
    <citation type="journal article" date="2023" name="PhytoFront">
        <title>Draft Genome Resources of Seven Strains of Tilletia horrida, Causal Agent of Kernel Smut of Rice.</title>
        <authorList>
            <person name="Khanal S."/>
            <person name="Antony Babu S."/>
            <person name="Zhou X.G."/>
        </authorList>
    </citation>
    <scope>NUCLEOTIDE SEQUENCE</scope>
    <source>
        <strain evidence="4">TX6</strain>
    </source>
</reference>
<dbReference type="Pfam" id="PF05368">
    <property type="entry name" value="NmrA"/>
    <property type="match status" value="1"/>
</dbReference>
<evidence type="ECO:0000313" key="4">
    <source>
        <dbReference type="EMBL" id="KAK0550257.1"/>
    </source>
</evidence>
<keyword evidence="2" id="KW-0560">Oxidoreductase</keyword>
<organism evidence="4 5">
    <name type="scientific">Tilletia horrida</name>
    <dbReference type="NCBI Taxonomy" id="155126"/>
    <lineage>
        <taxon>Eukaryota</taxon>
        <taxon>Fungi</taxon>
        <taxon>Dikarya</taxon>
        <taxon>Basidiomycota</taxon>
        <taxon>Ustilaginomycotina</taxon>
        <taxon>Exobasidiomycetes</taxon>
        <taxon>Tilletiales</taxon>
        <taxon>Tilletiaceae</taxon>
        <taxon>Tilletia</taxon>
    </lineage>
</organism>
<evidence type="ECO:0000256" key="1">
    <source>
        <dbReference type="ARBA" id="ARBA00022857"/>
    </source>
</evidence>
<accession>A0AAN6JR24</accession>
<proteinExistence type="predicted"/>
<dbReference type="EMBL" id="JAPDMZ010000096">
    <property type="protein sequence ID" value="KAK0550257.1"/>
    <property type="molecule type" value="Genomic_DNA"/>
</dbReference>
<dbReference type="PANTHER" id="PTHR47706:SF11">
    <property type="entry name" value="ISOFLAVONE REDUCTASE FAMILY PROTEIN (AFU_ORTHOLOGUE AFUA_1G12510)"/>
    <property type="match status" value="1"/>
</dbReference>
<comment type="caution">
    <text evidence="4">The sequence shown here is derived from an EMBL/GenBank/DDBJ whole genome shotgun (WGS) entry which is preliminary data.</text>
</comment>
<dbReference type="InterPro" id="IPR008030">
    <property type="entry name" value="NmrA-like"/>
</dbReference>
<dbReference type="Gene3D" id="3.40.50.720">
    <property type="entry name" value="NAD(P)-binding Rossmann-like Domain"/>
    <property type="match status" value="1"/>
</dbReference>
<dbReference type="AlphaFoldDB" id="A0AAN6JR24"/>
<dbReference type="Proteomes" id="UP001176517">
    <property type="component" value="Unassembled WGS sequence"/>
</dbReference>
<keyword evidence="5" id="KW-1185">Reference proteome</keyword>
<feature type="domain" description="NmrA-like" evidence="3">
    <location>
        <begin position="11"/>
        <end position="238"/>
    </location>
</feature>
<dbReference type="SUPFAM" id="SSF51735">
    <property type="entry name" value="NAD(P)-binding Rossmann-fold domains"/>
    <property type="match status" value="1"/>
</dbReference>
<dbReference type="InterPro" id="IPR051609">
    <property type="entry name" value="NmrA/Isoflavone_reductase-like"/>
</dbReference>
<dbReference type="InterPro" id="IPR036291">
    <property type="entry name" value="NAD(P)-bd_dom_sf"/>
</dbReference>
<evidence type="ECO:0000313" key="5">
    <source>
        <dbReference type="Proteomes" id="UP001176517"/>
    </source>
</evidence>
<evidence type="ECO:0000256" key="2">
    <source>
        <dbReference type="ARBA" id="ARBA00023002"/>
    </source>
</evidence>
<dbReference type="GO" id="GO:0016491">
    <property type="term" value="F:oxidoreductase activity"/>
    <property type="evidence" value="ECO:0007669"/>
    <property type="project" value="UniProtKB-KW"/>
</dbReference>
<dbReference type="Gene3D" id="3.90.25.10">
    <property type="entry name" value="UDP-galactose 4-epimerase, domain 1"/>
    <property type="match status" value="1"/>
</dbReference>
<dbReference type="PANTHER" id="PTHR47706">
    <property type="entry name" value="NMRA-LIKE FAMILY PROTEIN"/>
    <property type="match status" value="1"/>
</dbReference>
<name>A0AAN6JR24_9BASI</name>
<evidence type="ECO:0000259" key="3">
    <source>
        <dbReference type="Pfam" id="PF05368"/>
    </source>
</evidence>
<protein>
    <recommendedName>
        <fullName evidence="3">NmrA-like domain-containing protein</fullName>
    </recommendedName>
</protein>